<reference evidence="1" key="1">
    <citation type="submission" date="2022-06" db="EMBL/GenBank/DDBJ databases">
        <title>Complete genome sequence of Streptomyces nigrescens HEK616.</title>
        <authorList>
            <person name="Asamizu S."/>
            <person name="Onaka H."/>
        </authorList>
    </citation>
    <scope>NUCLEOTIDE SEQUENCE</scope>
    <source>
        <strain evidence="1">HEK616</strain>
    </source>
</reference>
<sequence>MKITAERVTAHTFVVAVDEMEALEKYAAGNTFDRERDAMEHEGYRNGYDRHHTGDALNTYKIVVHAEKVH</sequence>
<name>A0ABM7ZW31_STRNI</name>
<organism evidence="1 2">
    <name type="scientific">Streptomyces nigrescens</name>
    <dbReference type="NCBI Taxonomy" id="1920"/>
    <lineage>
        <taxon>Bacteria</taxon>
        <taxon>Bacillati</taxon>
        <taxon>Actinomycetota</taxon>
        <taxon>Actinomycetes</taxon>
        <taxon>Kitasatosporales</taxon>
        <taxon>Streptomycetaceae</taxon>
        <taxon>Streptomyces</taxon>
    </lineage>
</organism>
<dbReference type="RefSeq" id="WP_261954272.1">
    <property type="nucleotide sequence ID" value="NZ_AP026073.1"/>
</dbReference>
<keyword evidence="2" id="KW-1185">Reference proteome</keyword>
<evidence type="ECO:0000313" key="1">
    <source>
        <dbReference type="EMBL" id="BDM70545.1"/>
    </source>
</evidence>
<evidence type="ECO:0000313" key="2">
    <source>
        <dbReference type="Proteomes" id="UP001059597"/>
    </source>
</evidence>
<protein>
    <submittedName>
        <fullName evidence="1">Uncharacterized protein</fullName>
    </submittedName>
</protein>
<gene>
    <name evidence="1" type="ORF">HEK616_40320</name>
</gene>
<accession>A0ABM7ZW31</accession>
<proteinExistence type="predicted"/>
<dbReference type="EMBL" id="AP026073">
    <property type="protein sequence ID" value="BDM70545.1"/>
    <property type="molecule type" value="Genomic_DNA"/>
</dbReference>
<dbReference type="Proteomes" id="UP001059597">
    <property type="component" value="Chromosome"/>
</dbReference>